<evidence type="ECO:0000259" key="2">
    <source>
        <dbReference type="Pfam" id="PF04235"/>
    </source>
</evidence>
<keyword evidence="1" id="KW-0472">Membrane</keyword>
<dbReference type="OrthoDB" id="9807744at2"/>
<protein>
    <recommendedName>
        <fullName evidence="2">DUF418 domain-containing protein</fullName>
    </recommendedName>
</protein>
<keyword evidence="1" id="KW-1133">Transmembrane helix</keyword>
<dbReference type="InterPro" id="IPR007349">
    <property type="entry name" value="DUF418"/>
</dbReference>
<dbReference type="InterPro" id="IPR052529">
    <property type="entry name" value="Bact_Transport_Assoc"/>
</dbReference>
<gene>
    <name evidence="3" type="ORF">SAMN06265376_103397</name>
</gene>
<keyword evidence="1" id="KW-0812">Transmembrane</keyword>
<proteinExistence type="predicted"/>
<evidence type="ECO:0000313" key="3">
    <source>
        <dbReference type="EMBL" id="SNR85048.1"/>
    </source>
</evidence>
<feature type="transmembrane region" description="Helical" evidence="1">
    <location>
        <begin position="12"/>
        <end position="33"/>
    </location>
</feature>
<name>A0A238ZQ10_9FLAO</name>
<dbReference type="EMBL" id="FZNY01000003">
    <property type="protein sequence ID" value="SNR85048.1"/>
    <property type="molecule type" value="Genomic_DNA"/>
</dbReference>
<feature type="domain" description="DUF418" evidence="2">
    <location>
        <begin position="231"/>
        <end position="395"/>
    </location>
</feature>
<feature type="transmembrane region" description="Helical" evidence="1">
    <location>
        <begin position="250"/>
        <end position="271"/>
    </location>
</feature>
<organism evidence="3 4">
    <name type="scientific">Dokdonia pacifica</name>
    <dbReference type="NCBI Taxonomy" id="1627892"/>
    <lineage>
        <taxon>Bacteria</taxon>
        <taxon>Pseudomonadati</taxon>
        <taxon>Bacteroidota</taxon>
        <taxon>Flavobacteriia</taxon>
        <taxon>Flavobacteriales</taxon>
        <taxon>Flavobacteriaceae</taxon>
        <taxon>Dokdonia</taxon>
    </lineage>
</organism>
<reference evidence="3 4" key="1">
    <citation type="submission" date="2017-06" db="EMBL/GenBank/DDBJ databases">
        <authorList>
            <person name="Kim H.J."/>
            <person name="Triplett B.A."/>
        </authorList>
    </citation>
    <scope>NUCLEOTIDE SEQUENCE [LARGE SCALE GENOMIC DNA]</scope>
    <source>
        <strain evidence="3 4">DSM 25597</strain>
    </source>
</reference>
<sequence>MSSSKLPRIEIIDALRGFALAGILICHMVEQYLGAAPPPGHSEAVSIGVSDQIIDGFIGIMMRGKFLALFSFLFGLSFFIQMDNGAKKGKAFGIRFLWRLLLLLAIGYVHSLFYRGDILTIYAMLGIFLIPFYKINNKWVLGIAALLFLGLGRYIVFFLTQGEHLFLDVNPMDMESAHVADYYNILKSGTIGDVFATNSWEGHLDKMNFQYGVFGRGYFTFGFFLIGLYVGRSGFFTRFRESKKFTKKVLIWSLVLFVVSLGITAGAFMSMGPEAGMDNWLAMIGLAGYDLNNVAMTFIYLALFVILYRKSKLEKWLATLAPYGRMALTNYVMQSILGTLLLYGWGLGFIGELSNTYTFIIAIALIVIQAWISKIWLQYFKYGPLEWLWRSLTFFKIFTIKKKTT</sequence>
<feature type="transmembrane region" description="Helical" evidence="1">
    <location>
        <begin position="140"/>
        <end position="160"/>
    </location>
</feature>
<feature type="transmembrane region" description="Helical" evidence="1">
    <location>
        <begin position="92"/>
        <end position="110"/>
    </location>
</feature>
<evidence type="ECO:0000256" key="1">
    <source>
        <dbReference type="SAM" id="Phobius"/>
    </source>
</evidence>
<dbReference type="PANTHER" id="PTHR30590:SF2">
    <property type="entry name" value="INNER MEMBRANE PROTEIN"/>
    <property type="match status" value="1"/>
</dbReference>
<feature type="transmembrane region" description="Helical" evidence="1">
    <location>
        <begin position="209"/>
        <end position="230"/>
    </location>
</feature>
<accession>A0A238ZQ10</accession>
<dbReference type="PANTHER" id="PTHR30590">
    <property type="entry name" value="INNER MEMBRANE PROTEIN"/>
    <property type="match status" value="1"/>
</dbReference>
<feature type="transmembrane region" description="Helical" evidence="1">
    <location>
        <begin position="328"/>
        <end position="350"/>
    </location>
</feature>
<feature type="transmembrane region" description="Helical" evidence="1">
    <location>
        <begin position="53"/>
        <end position="80"/>
    </location>
</feature>
<feature type="transmembrane region" description="Helical" evidence="1">
    <location>
        <begin position="291"/>
        <end position="308"/>
    </location>
</feature>
<keyword evidence="4" id="KW-1185">Reference proteome</keyword>
<dbReference type="RefSeq" id="WP_089371711.1">
    <property type="nucleotide sequence ID" value="NZ_BMEP01000001.1"/>
</dbReference>
<feature type="transmembrane region" description="Helical" evidence="1">
    <location>
        <begin position="356"/>
        <end position="377"/>
    </location>
</feature>
<dbReference type="AlphaFoldDB" id="A0A238ZQ10"/>
<dbReference type="Pfam" id="PF04235">
    <property type="entry name" value="DUF418"/>
    <property type="match status" value="1"/>
</dbReference>
<feature type="transmembrane region" description="Helical" evidence="1">
    <location>
        <begin position="116"/>
        <end position="133"/>
    </location>
</feature>
<dbReference type="Proteomes" id="UP000198379">
    <property type="component" value="Unassembled WGS sequence"/>
</dbReference>
<evidence type="ECO:0000313" key="4">
    <source>
        <dbReference type="Proteomes" id="UP000198379"/>
    </source>
</evidence>